<feature type="compositionally biased region" description="Basic and acidic residues" evidence="1">
    <location>
        <begin position="436"/>
        <end position="445"/>
    </location>
</feature>
<dbReference type="Gramene" id="OMERI05G23650.1">
    <property type="protein sequence ID" value="OMERI05G23650.1"/>
    <property type="gene ID" value="OMERI05G23650"/>
</dbReference>
<sequence length="476" mass="49690">MAASLSQTPILAASSGCGQKFRGLYMPNVQVADVSNLTAGITVYKKDKVNCMLDACVFNKSFESWSLRLHSSSPSETQQEPEDLCNLRRRCQHLLYQLLDFWVHGMVFDIVVVASQNSESLSSAIPHVDVHVHPARAQQCWVKPLSVVCCEDDDPLLAAGGLGTLDLSVVPLLQVDGAVNVFNDEDGSVAHPDEQPPEVRVGLDLGELKIVDVKLEVVGHGGDEAGLAGARWAVEQVTPLPRPANPPVVVFPLDEPLKIVHDGVLEAVIHGERVEGGGVAQVDGGPGVVLDHVHLEVPVLVVHGLGRVDDEGEVRPERLLLVLLVEAHLEGLDLEAAAAPPVVGAAAAADAVGGGVGGGGGGGVAGDEAPGVLDAVVDVEHLLALVHGDHDALGVVDAAGAEALHVGVDPRGEIWLVESPSVSSMTTVWVDETRARMPRAADRSSSRSSSGTSSLTTPRTTMAVPATAAAVAMYFS</sequence>
<feature type="region of interest" description="Disordered" evidence="1">
    <location>
        <begin position="436"/>
        <end position="461"/>
    </location>
</feature>
<protein>
    <submittedName>
        <fullName evidence="2">Uncharacterized protein</fullName>
    </submittedName>
</protein>
<evidence type="ECO:0000256" key="1">
    <source>
        <dbReference type="SAM" id="MobiDB-lite"/>
    </source>
</evidence>
<keyword evidence="3" id="KW-1185">Reference proteome</keyword>
<feature type="compositionally biased region" description="Low complexity" evidence="1">
    <location>
        <begin position="446"/>
        <end position="461"/>
    </location>
</feature>
<dbReference type="Proteomes" id="UP000008021">
    <property type="component" value="Chromosome 5"/>
</dbReference>
<organism evidence="2">
    <name type="scientific">Oryza meridionalis</name>
    <dbReference type="NCBI Taxonomy" id="40149"/>
    <lineage>
        <taxon>Eukaryota</taxon>
        <taxon>Viridiplantae</taxon>
        <taxon>Streptophyta</taxon>
        <taxon>Embryophyta</taxon>
        <taxon>Tracheophyta</taxon>
        <taxon>Spermatophyta</taxon>
        <taxon>Magnoliopsida</taxon>
        <taxon>Liliopsida</taxon>
        <taxon>Poales</taxon>
        <taxon>Poaceae</taxon>
        <taxon>BOP clade</taxon>
        <taxon>Oryzoideae</taxon>
        <taxon>Oryzeae</taxon>
        <taxon>Oryzinae</taxon>
        <taxon>Oryza</taxon>
    </lineage>
</organism>
<reference evidence="2" key="1">
    <citation type="submission" date="2015-04" db="UniProtKB">
        <authorList>
            <consortium name="EnsemblPlants"/>
        </authorList>
    </citation>
    <scope>IDENTIFICATION</scope>
</reference>
<reference evidence="2" key="2">
    <citation type="submission" date="2018-05" db="EMBL/GenBank/DDBJ databases">
        <title>OmerRS3 (Oryza meridionalis Reference Sequence Version 3).</title>
        <authorList>
            <person name="Zhang J."/>
            <person name="Kudrna D."/>
            <person name="Lee S."/>
            <person name="Talag J."/>
            <person name="Welchert J."/>
            <person name="Wing R.A."/>
        </authorList>
    </citation>
    <scope>NUCLEOTIDE SEQUENCE [LARGE SCALE GENOMIC DNA]</scope>
    <source>
        <strain evidence="2">cv. OR44</strain>
    </source>
</reference>
<evidence type="ECO:0000313" key="2">
    <source>
        <dbReference type="EnsemblPlants" id="OMERI05G23650.1"/>
    </source>
</evidence>
<dbReference type="AlphaFoldDB" id="A0A0E0DV38"/>
<dbReference type="EnsemblPlants" id="OMERI05G23650.1">
    <property type="protein sequence ID" value="OMERI05G23650.1"/>
    <property type="gene ID" value="OMERI05G23650"/>
</dbReference>
<evidence type="ECO:0000313" key="3">
    <source>
        <dbReference type="Proteomes" id="UP000008021"/>
    </source>
</evidence>
<proteinExistence type="predicted"/>
<name>A0A0E0DV38_9ORYZ</name>
<accession>A0A0E0DV38</accession>